<evidence type="ECO:0000256" key="3">
    <source>
        <dbReference type="ARBA" id="ARBA00022475"/>
    </source>
</evidence>
<evidence type="ECO:0000313" key="9">
    <source>
        <dbReference type="Proteomes" id="UP001549119"/>
    </source>
</evidence>
<keyword evidence="9" id="KW-1185">Reference proteome</keyword>
<keyword evidence="3" id="KW-1003">Cell membrane</keyword>
<feature type="transmembrane region" description="Helical" evidence="7">
    <location>
        <begin position="85"/>
        <end position="113"/>
    </location>
</feature>
<name>A0ABV2NKA8_9HYPH</name>
<evidence type="ECO:0000256" key="6">
    <source>
        <dbReference type="ARBA" id="ARBA00023136"/>
    </source>
</evidence>
<comment type="caution">
    <text evidence="8">The sequence shown here is derived from an EMBL/GenBank/DDBJ whole genome shotgun (WGS) entry which is preliminary data.</text>
</comment>
<dbReference type="RefSeq" id="WP_029358953.1">
    <property type="nucleotide sequence ID" value="NZ_CP090579.1"/>
</dbReference>
<evidence type="ECO:0000256" key="1">
    <source>
        <dbReference type="ARBA" id="ARBA00004651"/>
    </source>
</evidence>
<protein>
    <submittedName>
        <fullName evidence="8">O-antigen/teichoic acid export membrane protein</fullName>
    </submittedName>
</protein>
<keyword evidence="5 7" id="KW-1133">Transmembrane helix</keyword>
<feature type="transmembrane region" description="Helical" evidence="7">
    <location>
        <begin position="376"/>
        <end position="403"/>
    </location>
</feature>
<evidence type="ECO:0000313" key="8">
    <source>
        <dbReference type="EMBL" id="MET3866939.1"/>
    </source>
</evidence>
<keyword evidence="6 7" id="KW-0472">Membrane</keyword>
<evidence type="ECO:0000256" key="2">
    <source>
        <dbReference type="ARBA" id="ARBA00007430"/>
    </source>
</evidence>
<comment type="similarity">
    <text evidence="2">Belongs to the polysaccharide synthase family.</text>
</comment>
<feature type="transmembrane region" description="Helical" evidence="7">
    <location>
        <begin position="156"/>
        <end position="178"/>
    </location>
</feature>
<feature type="transmembrane region" description="Helical" evidence="7">
    <location>
        <begin position="125"/>
        <end position="144"/>
    </location>
</feature>
<feature type="transmembrane region" description="Helical" evidence="7">
    <location>
        <begin position="332"/>
        <end position="356"/>
    </location>
</feature>
<dbReference type="Proteomes" id="UP001549119">
    <property type="component" value="Unassembled WGS sequence"/>
</dbReference>
<comment type="subcellular location">
    <subcellularLocation>
        <location evidence="1">Cell membrane</location>
        <topology evidence="1">Multi-pass membrane protein</topology>
    </subcellularLocation>
</comment>
<evidence type="ECO:0000256" key="7">
    <source>
        <dbReference type="SAM" id="Phobius"/>
    </source>
</evidence>
<feature type="transmembrane region" description="Helical" evidence="7">
    <location>
        <begin position="53"/>
        <end position="78"/>
    </location>
</feature>
<keyword evidence="4 7" id="KW-0812">Transmembrane</keyword>
<evidence type="ECO:0000256" key="5">
    <source>
        <dbReference type="ARBA" id="ARBA00022989"/>
    </source>
</evidence>
<dbReference type="PANTHER" id="PTHR30250:SF10">
    <property type="entry name" value="LIPOPOLYSACCHARIDE BIOSYNTHESIS PROTEIN WZXC"/>
    <property type="match status" value="1"/>
</dbReference>
<feature type="transmembrane region" description="Helical" evidence="7">
    <location>
        <begin position="424"/>
        <end position="448"/>
    </location>
</feature>
<accession>A0ABV2NKA8</accession>
<organism evidence="8 9">
    <name type="scientific">Methylobacterium radiotolerans</name>
    <dbReference type="NCBI Taxonomy" id="31998"/>
    <lineage>
        <taxon>Bacteria</taxon>
        <taxon>Pseudomonadati</taxon>
        <taxon>Pseudomonadota</taxon>
        <taxon>Alphaproteobacteria</taxon>
        <taxon>Hyphomicrobiales</taxon>
        <taxon>Methylobacteriaceae</taxon>
        <taxon>Methylobacterium</taxon>
    </lineage>
</organism>
<feature type="transmembrane region" description="Helical" evidence="7">
    <location>
        <begin position="184"/>
        <end position="206"/>
    </location>
</feature>
<reference evidence="8 9" key="1">
    <citation type="submission" date="2024-06" db="EMBL/GenBank/DDBJ databases">
        <title>Genomics of switchgrass bacterial isolates.</title>
        <authorList>
            <person name="Shade A."/>
        </authorList>
    </citation>
    <scope>NUCLEOTIDE SEQUENCE [LARGE SCALE GENOMIC DNA]</scope>
    <source>
        <strain evidence="8 9">PvP084</strain>
    </source>
</reference>
<feature type="transmembrane region" description="Helical" evidence="7">
    <location>
        <begin position="454"/>
        <end position="475"/>
    </location>
</feature>
<gene>
    <name evidence="8" type="ORF">ABIC20_004248</name>
</gene>
<proteinExistence type="inferred from homology"/>
<feature type="transmembrane region" description="Helical" evidence="7">
    <location>
        <begin position="21"/>
        <end position="47"/>
    </location>
</feature>
<evidence type="ECO:0000256" key="4">
    <source>
        <dbReference type="ARBA" id="ARBA00022692"/>
    </source>
</evidence>
<dbReference type="InterPro" id="IPR050833">
    <property type="entry name" value="Poly_Biosynth_Transport"/>
</dbReference>
<dbReference type="PANTHER" id="PTHR30250">
    <property type="entry name" value="PST FAMILY PREDICTED COLANIC ACID TRANSPORTER"/>
    <property type="match status" value="1"/>
</dbReference>
<sequence>MAELREGPEATAPPAFSKRRSLAWMGFCQGGLFLAQFGTSLALARLLTPHETGIFSLAAAIAGLLSTLRSCGLSSYIVRAERVDAALLASVFTVNLMLSGAAAILILAFSVFGSVLLGEPEVQRALAILAVVPLVGALEFRPAAMIERHGNFRGVALVNMLRGLVASGAMLALALLGFSYMSQAYGQAAGAVAAALAANGLGLRYVSLRLGLAGWREILTYGGRLFAIAGVAGIAGRMGDLVLGRMLGLSALGLYSRAASLNTLMWDHLHVVITRITFVDLANQQRNGQSLRACYLHTLRMITVLLWPAFAGAAVLAGPIVRLLLGPGWDGAALPFCLLSVAAIVLSSLSMTWEVFLIRDQTALQARFEFLRHGAGFVMFSVGCLFGLGGAGAARIGEALLAVGLYRPHLERMTDTFRRDYAPIYLHAATLTAIAVAPAILVMSAWGWSAETPLPSLAAAIAAGVAGWACGLWYLDHPLVAEARLLLAHMRPARPATTVSDL</sequence>
<dbReference type="EMBL" id="JBEPNW010000002">
    <property type="protein sequence ID" value="MET3866939.1"/>
    <property type="molecule type" value="Genomic_DNA"/>
</dbReference>
<dbReference type="Pfam" id="PF13440">
    <property type="entry name" value="Polysacc_synt_3"/>
    <property type="match status" value="1"/>
</dbReference>
<feature type="transmembrane region" description="Helical" evidence="7">
    <location>
        <begin position="305"/>
        <end position="325"/>
    </location>
</feature>